<organism evidence="8 9">
    <name type="scientific">Kipferlia bialata</name>
    <dbReference type="NCBI Taxonomy" id="797122"/>
    <lineage>
        <taxon>Eukaryota</taxon>
        <taxon>Metamonada</taxon>
        <taxon>Carpediemonas-like organisms</taxon>
        <taxon>Kipferlia</taxon>
    </lineage>
</organism>
<dbReference type="Gene3D" id="3.60.60.30">
    <property type="match status" value="1"/>
</dbReference>
<name>A0A9K3CWN6_9EUKA</name>
<keyword evidence="9" id="KW-1185">Reference proteome</keyword>
<dbReference type="GO" id="GO:0004620">
    <property type="term" value="F:phospholipase activity"/>
    <property type="evidence" value="ECO:0007669"/>
    <property type="project" value="InterPro"/>
</dbReference>
<feature type="signal peptide" evidence="7">
    <location>
        <begin position="1"/>
        <end position="18"/>
    </location>
</feature>
<dbReference type="EC" id="3.1.1.-" evidence="7"/>
<gene>
    <name evidence="8" type="ORF">KIPB_005855</name>
</gene>
<dbReference type="GO" id="GO:0016042">
    <property type="term" value="P:lipid catabolic process"/>
    <property type="evidence" value="ECO:0007669"/>
    <property type="project" value="UniProtKB-KW"/>
</dbReference>
<dbReference type="PANTHER" id="PTHR12370">
    <property type="entry name" value="PHOSPHOLIPASE B-RELATED"/>
    <property type="match status" value="1"/>
</dbReference>
<keyword evidence="6" id="KW-0325">Glycoprotein</keyword>
<comment type="similarity">
    <text evidence="1 7">Belongs to the phospholipase B-like family.</text>
</comment>
<comment type="caution">
    <text evidence="8">The sequence shown here is derived from an EMBL/GenBank/DDBJ whole genome shotgun (WGS) entry which is preliminary data.</text>
</comment>
<dbReference type="Pfam" id="PF04916">
    <property type="entry name" value="Phospholip_B"/>
    <property type="match status" value="1"/>
</dbReference>
<evidence type="ECO:0000313" key="9">
    <source>
        <dbReference type="Proteomes" id="UP000265618"/>
    </source>
</evidence>
<evidence type="ECO:0000313" key="8">
    <source>
        <dbReference type="EMBL" id="GIQ84377.1"/>
    </source>
</evidence>
<evidence type="ECO:0000256" key="7">
    <source>
        <dbReference type="RuleBase" id="RU364138"/>
    </source>
</evidence>
<keyword evidence="3 7" id="KW-0378">Hydrolase</keyword>
<proteinExistence type="inferred from homology"/>
<dbReference type="OrthoDB" id="443524at2759"/>
<keyword evidence="2 7" id="KW-0732">Signal</keyword>
<evidence type="ECO:0000256" key="3">
    <source>
        <dbReference type="ARBA" id="ARBA00022801"/>
    </source>
</evidence>
<evidence type="ECO:0000256" key="4">
    <source>
        <dbReference type="ARBA" id="ARBA00022963"/>
    </source>
</evidence>
<feature type="chain" id="PRO_5039962674" description="Phospholipase B-like" evidence="7">
    <location>
        <begin position="19"/>
        <end position="110"/>
    </location>
</feature>
<evidence type="ECO:0000256" key="6">
    <source>
        <dbReference type="ARBA" id="ARBA00023180"/>
    </source>
</evidence>
<comment type="function">
    <text evidence="7">Putative phospholipase.</text>
</comment>
<evidence type="ECO:0000256" key="1">
    <source>
        <dbReference type="ARBA" id="ARBA00007835"/>
    </source>
</evidence>
<keyword evidence="4 7" id="KW-0442">Lipid degradation</keyword>
<dbReference type="Proteomes" id="UP000265618">
    <property type="component" value="Unassembled WGS sequence"/>
</dbReference>
<dbReference type="AlphaFoldDB" id="A0A9K3CWN6"/>
<keyword evidence="5 7" id="KW-0443">Lipid metabolism</keyword>
<dbReference type="EMBL" id="BDIP01001426">
    <property type="protein sequence ID" value="GIQ84377.1"/>
    <property type="molecule type" value="Genomic_DNA"/>
</dbReference>
<sequence>MRIVLVVCLVALAAYAEAKMACAYKQGDEWKIAEGVVTNEAVAFAMYSDTTTEDGWSSLELHTEGEFSNSDQAYAAGLVEGYLTAYRIGQTYLNTKTDMMGDFGGEWDPL</sequence>
<reference evidence="8 9" key="1">
    <citation type="journal article" date="2018" name="PLoS ONE">
        <title>The draft genome of Kipferlia bialata reveals reductive genome evolution in fornicate parasites.</title>
        <authorList>
            <person name="Tanifuji G."/>
            <person name="Takabayashi S."/>
            <person name="Kume K."/>
            <person name="Takagi M."/>
            <person name="Nakayama T."/>
            <person name="Kamikawa R."/>
            <person name="Inagaki Y."/>
            <person name="Hashimoto T."/>
        </authorList>
    </citation>
    <scope>NUCLEOTIDE SEQUENCE [LARGE SCALE GENOMIC DNA]</scope>
    <source>
        <strain evidence="8">NY0173</strain>
    </source>
</reference>
<feature type="non-terminal residue" evidence="8">
    <location>
        <position position="1"/>
    </location>
</feature>
<protein>
    <recommendedName>
        <fullName evidence="7">Phospholipase B-like</fullName>
        <ecNumber evidence="7">3.1.1.-</ecNumber>
    </recommendedName>
</protein>
<evidence type="ECO:0000256" key="2">
    <source>
        <dbReference type="ARBA" id="ARBA00022729"/>
    </source>
</evidence>
<dbReference type="InterPro" id="IPR007000">
    <property type="entry name" value="PLipase_B-like"/>
</dbReference>
<accession>A0A9K3CWN6</accession>
<evidence type="ECO:0000256" key="5">
    <source>
        <dbReference type="ARBA" id="ARBA00023098"/>
    </source>
</evidence>